<dbReference type="EMBL" id="MFEN01000019">
    <property type="protein sequence ID" value="OGE84292.1"/>
    <property type="molecule type" value="Genomic_DNA"/>
</dbReference>
<comment type="caution">
    <text evidence="1">The sequence shown here is derived from an EMBL/GenBank/DDBJ whole genome shotgun (WGS) entry which is preliminary data.</text>
</comment>
<dbReference type="AlphaFoldDB" id="A0A1F5P375"/>
<protein>
    <submittedName>
        <fullName evidence="1">Uncharacterized protein</fullName>
    </submittedName>
</protein>
<sequence length="79" mass="8782">MRYTVGEIIISSIDKVALVWFEFKMTSVDSSVTTSTLAKICFGIATIVSNKAANNNLATNLVRKLMRFINFVFVSAIPY</sequence>
<name>A0A1F5P375_9BACT</name>
<evidence type="ECO:0000313" key="2">
    <source>
        <dbReference type="Proteomes" id="UP000176339"/>
    </source>
</evidence>
<gene>
    <name evidence="1" type="ORF">A2846_02015</name>
</gene>
<dbReference type="Proteomes" id="UP000176339">
    <property type="component" value="Unassembled WGS sequence"/>
</dbReference>
<reference evidence="1 2" key="1">
    <citation type="journal article" date="2016" name="Nat. Commun.">
        <title>Thousands of microbial genomes shed light on interconnected biogeochemical processes in an aquifer system.</title>
        <authorList>
            <person name="Anantharaman K."/>
            <person name="Brown C.T."/>
            <person name="Hug L.A."/>
            <person name="Sharon I."/>
            <person name="Castelle C.J."/>
            <person name="Probst A.J."/>
            <person name="Thomas B.C."/>
            <person name="Singh A."/>
            <person name="Wilkins M.J."/>
            <person name="Karaoz U."/>
            <person name="Brodie E.L."/>
            <person name="Williams K.H."/>
            <person name="Hubbard S.S."/>
            <person name="Banfield J.F."/>
        </authorList>
    </citation>
    <scope>NUCLEOTIDE SEQUENCE [LARGE SCALE GENOMIC DNA]</scope>
</reference>
<evidence type="ECO:0000313" key="1">
    <source>
        <dbReference type="EMBL" id="OGE84292.1"/>
    </source>
</evidence>
<accession>A0A1F5P375</accession>
<proteinExistence type="predicted"/>
<organism evidence="1 2">
    <name type="scientific">Candidatus Doudnabacteria bacterium RIFCSPHIGHO2_01_FULL_49_9</name>
    <dbReference type="NCBI Taxonomy" id="1817827"/>
    <lineage>
        <taxon>Bacteria</taxon>
        <taxon>Candidatus Doudnaibacteriota</taxon>
    </lineage>
</organism>